<feature type="compositionally biased region" description="Basic and acidic residues" evidence="1">
    <location>
        <begin position="131"/>
        <end position="156"/>
    </location>
</feature>
<gene>
    <name evidence="2" type="ORF">TGVAND_357640</name>
</gene>
<feature type="non-terminal residue" evidence="2">
    <location>
        <position position="156"/>
    </location>
</feature>
<comment type="caution">
    <text evidence="2">The sequence shown here is derived from an EMBL/GenBank/DDBJ whole genome shotgun (WGS) entry which is preliminary data.</text>
</comment>
<evidence type="ECO:0000256" key="1">
    <source>
        <dbReference type="SAM" id="MobiDB-lite"/>
    </source>
</evidence>
<reference evidence="2 3" key="1">
    <citation type="submission" date="2014-08" db="EMBL/GenBank/DDBJ databases">
        <authorList>
            <person name="Sibley D."/>
            <person name="Venepally P."/>
            <person name="Karamycheva S."/>
            <person name="Hadjithomas M."/>
            <person name="Khan A."/>
            <person name="Brunk B."/>
            <person name="Roos D."/>
            <person name="Caler E."/>
            <person name="Lorenzi H."/>
        </authorList>
    </citation>
    <scope>NUCLEOTIDE SEQUENCE [LARGE SCALE GENOMIC DNA]</scope>
    <source>
        <strain evidence="2 3">VAND</strain>
    </source>
</reference>
<reference evidence="2 3" key="2">
    <citation type="journal article" date="2015" name="Eukaryot. Cell">
        <title>Genetic mapping reveals that sinefungin resistance in Toxoplasma gondii is controlled by a putative amino acid transporter locus that can be used as a negative selectable marker.</title>
        <authorList>
            <person name="Behnke M.S."/>
            <person name="Khan A."/>
            <person name="Sibley L.D."/>
        </authorList>
    </citation>
    <scope>NUCLEOTIDE SEQUENCE [LARGE SCALE GENOMIC DNA]</scope>
    <source>
        <strain evidence="2 3">VAND</strain>
    </source>
</reference>
<dbReference type="AlphaFoldDB" id="A0A086PFT0"/>
<name>A0A086PFT0_TOXGO</name>
<organism evidence="2 3">
    <name type="scientific">Toxoplasma gondii VAND</name>
    <dbReference type="NCBI Taxonomy" id="933077"/>
    <lineage>
        <taxon>Eukaryota</taxon>
        <taxon>Sar</taxon>
        <taxon>Alveolata</taxon>
        <taxon>Apicomplexa</taxon>
        <taxon>Conoidasida</taxon>
        <taxon>Coccidia</taxon>
        <taxon>Eucoccidiorida</taxon>
        <taxon>Eimeriorina</taxon>
        <taxon>Sarcocystidae</taxon>
        <taxon>Toxoplasma</taxon>
    </lineage>
</organism>
<protein>
    <submittedName>
        <fullName evidence="2">Uncharacterized protein</fullName>
    </submittedName>
</protein>
<sequence length="156" mass="17107">RGQEADCSAALQRLQQARLQLPERASSALPRRRLGASSEPPLEAPRALQGQIAPAGASLEAEQRPQLAPEGQVSSERRSRSRRPARRQGCSAAGLPPRGQLEAGAFSGIRRRQSPPRGDCLEPSQRRARARPGDCLEPNRRRTRARPGDCLEPNRR</sequence>
<feature type="non-terminal residue" evidence="2">
    <location>
        <position position="1"/>
    </location>
</feature>
<dbReference type="VEuPathDB" id="ToxoDB:TGVAND_357640"/>
<feature type="region of interest" description="Disordered" evidence="1">
    <location>
        <begin position="17"/>
        <end position="156"/>
    </location>
</feature>
<accession>A0A086PFT0</accession>
<evidence type="ECO:0000313" key="3">
    <source>
        <dbReference type="Proteomes" id="UP000028840"/>
    </source>
</evidence>
<evidence type="ECO:0000313" key="2">
    <source>
        <dbReference type="EMBL" id="KFG99211.1"/>
    </source>
</evidence>
<dbReference type="Proteomes" id="UP000028840">
    <property type="component" value="Unassembled WGS sequence"/>
</dbReference>
<dbReference type="EMBL" id="AEYJ02002006">
    <property type="protein sequence ID" value="KFG99211.1"/>
    <property type="molecule type" value="Genomic_DNA"/>
</dbReference>
<proteinExistence type="predicted"/>